<feature type="compositionally biased region" description="Acidic residues" evidence="1">
    <location>
        <begin position="91"/>
        <end position="100"/>
    </location>
</feature>
<protein>
    <submittedName>
        <fullName evidence="2">Uncharacterized protein</fullName>
    </submittedName>
</protein>
<evidence type="ECO:0000256" key="1">
    <source>
        <dbReference type="SAM" id="MobiDB-lite"/>
    </source>
</evidence>
<accession>A0A5B7ESV3</accession>
<dbReference type="Proteomes" id="UP000324222">
    <property type="component" value="Unassembled WGS sequence"/>
</dbReference>
<keyword evidence="3" id="KW-1185">Reference proteome</keyword>
<proteinExistence type="predicted"/>
<dbReference type="EMBL" id="VSRR010003483">
    <property type="protein sequence ID" value="MPC36317.1"/>
    <property type="molecule type" value="Genomic_DNA"/>
</dbReference>
<evidence type="ECO:0000313" key="2">
    <source>
        <dbReference type="EMBL" id="MPC36317.1"/>
    </source>
</evidence>
<comment type="caution">
    <text evidence="2">The sequence shown here is derived from an EMBL/GenBank/DDBJ whole genome shotgun (WGS) entry which is preliminary data.</text>
</comment>
<gene>
    <name evidence="2" type="ORF">E2C01_029771</name>
</gene>
<feature type="region of interest" description="Disordered" evidence="1">
    <location>
        <begin position="52"/>
        <end position="107"/>
    </location>
</feature>
<evidence type="ECO:0000313" key="3">
    <source>
        <dbReference type="Proteomes" id="UP000324222"/>
    </source>
</evidence>
<organism evidence="2 3">
    <name type="scientific">Portunus trituberculatus</name>
    <name type="common">Swimming crab</name>
    <name type="synonym">Neptunus trituberculatus</name>
    <dbReference type="NCBI Taxonomy" id="210409"/>
    <lineage>
        <taxon>Eukaryota</taxon>
        <taxon>Metazoa</taxon>
        <taxon>Ecdysozoa</taxon>
        <taxon>Arthropoda</taxon>
        <taxon>Crustacea</taxon>
        <taxon>Multicrustacea</taxon>
        <taxon>Malacostraca</taxon>
        <taxon>Eumalacostraca</taxon>
        <taxon>Eucarida</taxon>
        <taxon>Decapoda</taxon>
        <taxon>Pleocyemata</taxon>
        <taxon>Brachyura</taxon>
        <taxon>Eubrachyura</taxon>
        <taxon>Portunoidea</taxon>
        <taxon>Portunidae</taxon>
        <taxon>Portuninae</taxon>
        <taxon>Portunus</taxon>
    </lineage>
</organism>
<reference evidence="2 3" key="1">
    <citation type="submission" date="2019-05" db="EMBL/GenBank/DDBJ databases">
        <title>Another draft genome of Portunus trituberculatus and its Hox gene families provides insights of decapod evolution.</title>
        <authorList>
            <person name="Jeong J.-H."/>
            <person name="Song I."/>
            <person name="Kim S."/>
            <person name="Choi T."/>
            <person name="Kim D."/>
            <person name="Ryu S."/>
            <person name="Kim W."/>
        </authorList>
    </citation>
    <scope>NUCLEOTIDE SEQUENCE [LARGE SCALE GENOMIC DNA]</scope>
    <source>
        <tissue evidence="2">Muscle</tissue>
    </source>
</reference>
<dbReference type="AlphaFoldDB" id="A0A5B7ESV3"/>
<name>A0A5B7ESV3_PORTR</name>
<sequence length="107" mass="12452">MLQNRSCKNKKLILEHLYISTHAPTLYTHVQLHVSTYIHTHEARVTQLLLQPPSVHPPPPSRCLVAPSREQRKEKQSVRGFTALKDWGRQEEEEEEEEECSSQLSRV</sequence>